<dbReference type="InterPro" id="IPR004014">
    <property type="entry name" value="ATPase_P-typ_cation-transptr_N"/>
</dbReference>
<dbReference type="Gene3D" id="1.20.1110.10">
    <property type="entry name" value="Calcium-transporting ATPase, transmembrane domain"/>
    <property type="match status" value="1"/>
</dbReference>
<dbReference type="eggNOG" id="COG0474">
    <property type="taxonomic scope" value="Bacteria"/>
</dbReference>
<dbReference type="SUPFAM" id="SSF81653">
    <property type="entry name" value="Calcium ATPase, transduction domain A"/>
    <property type="match status" value="1"/>
</dbReference>
<evidence type="ECO:0000256" key="1">
    <source>
        <dbReference type="ARBA" id="ARBA00004141"/>
    </source>
</evidence>
<dbReference type="Pfam" id="PF00122">
    <property type="entry name" value="E1-E2_ATPase"/>
    <property type="match status" value="1"/>
</dbReference>
<feature type="non-terminal residue" evidence="6">
    <location>
        <position position="362"/>
    </location>
</feature>
<name>D4XX40_9BACT</name>
<dbReference type="InterPro" id="IPR001757">
    <property type="entry name" value="P_typ_ATPase"/>
</dbReference>
<reference evidence="6 7" key="1">
    <citation type="submission" date="2010-03" db="EMBL/GenBank/DDBJ databases">
        <authorList>
            <person name="Glass J.I."/>
            <person name="Benders G.A."/>
            <person name="Durkin A.S."/>
            <person name="Farmerie W.G."/>
            <person name="Hlavinka K."/>
            <person name="Hostetler J."/>
            <person name="Jackson J."/>
            <person name="May M.A."/>
            <person name="Miller R.H."/>
            <person name="Paralanov V."/>
            <person name="Radune D."/>
            <person name="Szczypinski B."/>
            <person name="Brown D.R."/>
        </authorList>
    </citation>
    <scope>NUCLEOTIDE SEQUENCE [LARGE SCALE GENOMIC DNA]</scope>
    <source>
        <strain evidence="6 7">A21JP2</strain>
    </source>
</reference>
<dbReference type="GO" id="GO:0016020">
    <property type="term" value="C:membrane"/>
    <property type="evidence" value="ECO:0007669"/>
    <property type="project" value="UniProtKB-SubCell"/>
</dbReference>
<evidence type="ECO:0000313" key="6">
    <source>
        <dbReference type="EMBL" id="EFF41101.1"/>
    </source>
</evidence>
<evidence type="ECO:0000256" key="2">
    <source>
        <dbReference type="ARBA" id="ARBA00022741"/>
    </source>
</evidence>
<dbReference type="InterPro" id="IPR023298">
    <property type="entry name" value="ATPase_P-typ_TM_dom_sf"/>
</dbReference>
<evidence type="ECO:0000256" key="3">
    <source>
        <dbReference type="ARBA" id="ARBA00022840"/>
    </source>
</evidence>
<dbReference type="Gene3D" id="3.40.50.1000">
    <property type="entry name" value="HAD superfamily/HAD-like"/>
    <property type="match status" value="1"/>
</dbReference>
<keyword evidence="4" id="KW-1133">Transmembrane helix</keyword>
<dbReference type="AlphaFoldDB" id="D4XX40"/>
<comment type="caution">
    <text evidence="6">The sequence shown here is derived from an EMBL/GenBank/DDBJ whole genome shotgun (WGS) entry which is preliminary data.</text>
</comment>
<gene>
    <name evidence="6" type="ORF">MALL_0806</name>
</gene>
<dbReference type="EMBL" id="ADNC01000029">
    <property type="protein sequence ID" value="EFF41101.1"/>
    <property type="molecule type" value="Genomic_DNA"/>
</dbReference>
<dbReference type="SUPFAM" id="SSF81665">
    <property type="entry name" value="Calcium ATPase, transmembrane domain M"/>
    <property type="match status" value="1"/>
</dbReference>
<proteinExistence type="predicted"/>
<feature type="transmembrane region" description="Helical" evidence="4">
    <location>
        <begin position="265"/>
        <end position="284"/>
    </location>
</feature>
<keyword evidence="4" id="KW-0472">Membrane</keyword>
<dbReference type="RefSeq" id="WP_005684033.1">
    <property type="nucleotide sequence ID" value="NZ_ADNC01000029.1"/>
</dbReference>
<dbReference type="OrthoDB" id="9813266at2"/>
<keyword evidence="3" id="KW-0067">ATP-binding</keyword>
<dbReference type="Proteomes" id="UP000004757">
    <property type="component" value="Unassembled WGS sequence"/>
</dbReference>
<keyword evidence="2" id="KW-0547">Nucleotide-binding</keyword>
<dbReference type="InterPro" id="IPR008250">
    <property type="entry name" value="ATPase_P-typ_transduc_dom_A_sf"/>
</dbReference>
<evidence type="ECO:0000259" key="5">
    <source>
        <dbReference type="SMART" id="SM00831"/>
    </source>
</evidence>
<dbReference type="GO" id="GO:0005524">
    <property type="term" value="F:ATP binding"/>
    <property type="evidence" value="ECO:0007669"/>
    <property type="project" value="UniProtKB-KW"/>
</dbReference>
<dbReference type="NCBIfam" id="TIGR01494">
    <property type="entry name" value="ATPase_P-type"/>
    <property type="match status" value="1"/>
</dbReference>
<protein>
    <submittedName>
        <fullName evidence="6">E1-E2 ATPase</fullName>
    </submittedName>
</protein>
<dbReference type="SMART" id="SM00831">
    <property type="entry name" value="Cation_ATPase_N"/>
    <property type="match status" value="1"/>
</dbReference>
<comment type="subcellular location">
    <subcellularLocation>
        <location evidence="1">Membrane</location>
        <topology evidence="1">Multi-pass membrane protein</topology>
    </subcellularLocation>
</comment>
<accession>D4XX40</accession>
<keyword evidence="4" id="KW-0812">Transmembrane</keyword>
<dbReference type="Pfam" id="PF00690">
    <property type="entry name" value="Cation_ATPase_N"/>
    <property type="match status" value="1"/>
</dbReference>
<sequence length="362" mass="39334">MQQKNQEIIPELSKEELLSTDREKGLSTQQVEQRVSIYGLNMMHSSKKINPFMAFLKQFKDFMIILLLTAALFSVSVAIYQVVSHGTENRMSETIISFVEPAIILLVVVLNSMLGAYQEIKSDQAVKALEKVNETNSKVLRDGRIVLIPSSQLVPGDIIIVEAGDTISADAKLLESFNLMVVESSLTGESLPVDKNHLAQDTEGMALGDRKQSIFAGTYVTNGRGVAIVTATATKTEIGKINNLIQQQDVQLSPLQIKLNKLGKVFSILGIVLLISSALAQILLDNIISDRWDNINVYTNSLITSISLAVAAIPEGLITFTTVLLAIGVKNMARENAIIKSLSSIETLGSTSIICSDKTGTL</sequence>
<feature type="transmembrane region" description="Helical" evidence="4">
    <location>
        <begin position="62"/>
        <end position="83"/>
    </location>
</feature>
<dbReference type="PRINTS" id="PR00119">
    <property type="entry name" value="CATATPASE"/>
</dbReference>
<keyword evidence="7" id="KW-1185">Reference proteome</keyword>
<dbReference type="InterPro" id="IPR023214">
    <property type="entry name" value="HAD_sf"/>
</dbReference>
<feature type="domain" description="Cation-transporting P-type ATPase N-terminal" evidence="5">
    <location>
        <begin position="8"/>
        <end position="79"/>
    </location>
</feature>
<dbReference type="PRINTS" id="PR00121">
    <property type="entry name" value="NAKATPASE"/>
</dbReference>
<feature type="transmembrane region" description="Helical" evidence="4">
    <location>
        <begin position="304"/>
        <end position="327"/>
    </location>
</feature>
<dbReference type="GO" id="GO:0016887">
    <property type="term" value="F:ATP hydrolysis activity"/>
    <property type="evidence" value="ECO:0007669"/>
    <property type="project" value="InterPro"/>
</dbReference>
<organism evidence="6 7">
    <name type="scientific">Mycoplasmopsis alligatoris A21JP2</name>
    <dbReference type="NCBI Taxonomy" id="747682"/>
    <lineage>
        <taxon>Bacteria</taxon>
        <taxon>Bacillati</taxon>
        <taxon>Mycoplasmatota</taxon>
        <taxon>Mycoplasmoidales</taxon>
        <taxon>Metamycoplasmataceae</taxon>
        <taxon>Mycoplasmopsis</taxon>
    </lineage>
</organism>
<dbReference type="Gene3D" id="2.70.150.10">
    <property type="entry name" value="Calcium-transporting ATPase, cytoplasmic transduction domain A"/>
    <property type="match status" value="1"/>
</dbReference>
<dbReference type="STRING" id="747682.MALL_0806"/>
<dbReference type="InterPro" id="IPR059000">
    <property type="entry name" value="ATPase_P-type_domA"/>
</dbReference>
<dbReference type="PANTHER" id="PTHR42861">
    <property type="entry name" value="CALCIUM-TRANSPORTING ATPASE"/>
    <property type="match status" value="1"/>
</dbReference>
<feature type="transmembrane region" description="Helical" evidence="4">
    <location>
        <begin position="95"/>
        <end position="117"/>
    </location>
</feature>
<evidence type="ECO:0000256" key="4">
    <source>
        <dbReference type="SAM" id="Phobius"/>
    </source>
</evidence>
<evidence type="ECO:0000313" key="7">
    <source>
        <dbReference type="Proteomes" id="UP000004757"/>
    </source>
</evidence>